<feature type="transmembrane region" description="Helical" evidence="1">
    <location>
        <begin position="12"/>
        <end position="45"/>
    </location>
</feature>
<keyword evidence="3" id="KW-1185">Reference proteome</keyword>
<keyword evidence="1" id="KW-1133">Transmembrane helix</keyword>
<gene>
    <name evidence="2" type="ORF">GCM10011361_20700</name>
</gene>
<protein>
    <recommendedName>
        <fullName evidence="4">Rod shape-determining protein MreD</fullName>
    </recommendedName>
</protein>
<name>A0ABQ1R2N0_9FLAO</name>
<feature type="transmembrane region" description="Helical" evidence="1">
    <location>
        <begin position="52"/>
        <end position="68"/>
    </location>
</feature>
<organism evidence="2 3">
    <name type="scientific">Muriicola marianensis</name>
    <dbReference type="NCBI Taxonomy" id="1324801"/>
    <lineage>
        <taxon>Bacteria</taxon>
        <taxon>Pseudomonadati</taxon>
        <taxon>Bacteroidota</taxon>
        <taxon>Flavobacteriia</taxon>
        <taxon>Flavobacteriales</taxon>
        <taxon>Flavobacteriaceae</taxon>
        <taxon>Muriicola</taxon>
    </lineage>
</organism>
<dbReference type="EMBL" id="BMFH01000001">
    <property type="protein sequence ID" value="GGD53852.1"/>
    <property type="molecule type" value="Genomic_DNA"/>
</dbReference>
<evidence type="ECO:0000256" key="1">
    <source>
        <dbReference type="SAM" id="Phobius"/>
    </source>
</evidence>
<evidence type="ECO:0000313" key="3">
    <source>
        <dbReference type="Proteomes" id="UP000625780"/>
    </source>
</evidence>
<dbReference type="Proteomes" id="UP000625780">
    <property type="component" value="Unassembled WGS sequence"/>
</dbReference>
<dbReference type="RefSeq" id="WP_188370599.1">
    <property type="nucleotide sequence ID" value="NZ_BMFH01000001.1"/>
</dbReference>
<accession>A0ABQ1R2N0</accession>
<feature type="transmembrane region" description="Helical" evidence="1">
    <location>
        <begin position="114"/>
        <end position="134"/>
    </location>
</feature>
<feature type="transmembrane region" description="Helical" evidence="1">
    <location>
        <begin position="146"/>
        <end position="166"/>
    </location>
</feature>
<proteinExistence type="predicted"/>
<keyword evidence="1" id="KW-0472">Membrane</keyword>
<evidence type="ECO:0000313" key="2">
    <source>
        <dbReference type="EMBL" id="GGD53852.1"/>
    </source>
</evidence>
<comment type="caution">
    <text evidence="2">The sequence shown here is derived from an EMBL/GenBank/DDBJ whole genome shotgun (WGS) entry which is preliminary data.</text>
</comment>
<sequence length="169" mass="19645">MTNNLYLQNGLRFLLLVLAQVLIFNRLNFLGFINPMVYILFLYWYPIKPRRSVFMLICFFLGLTIDVFSDTLAFHTVACTTMAFFRPAIMRFVFGVNYEFQSFRLSNTTRVQQIAFLTFLILGHHAIFFLLEIFSLSHLLLLLKKIVFTSVGTLVVGTLMLTLFSAEKE</sequence>
<evidence type="ECO:0008006" key="4">
    <source>
        <dbReference type="Google" id="ProtNLM"/>
    </source>
</evidence>
<feature type="transmembrane region" description="Helical" evidence="1">
    <location>
        <begin position="74"/>
        <end position="94"/>
    </location>
</feature>
<reference evidence="3" key="1">
    <citation type="journal article" date="2019" name="Int. J. Syst. Evol. Microbiol.">
        <title>The Global Catalogue of Microorganisms (GCM) 10K type strain sequencing project: providing services to taxonomists for standard genome sequencing and annotation.</title>
        <authorList>
            <consortium name="The Broad Institute Genomics Platform"/>
            <consortium name="The Broad Institute Genome Sequencing Center for Infectious Disease"/>
            <person name="Wu L."/>
            <person name="Ma J."/>
        </authorList>
    </citation>
    <scope>NUCLEOTIDE SEQUENCE [LARGE SCALE GENOMIC DNA]</scope>
    <source>
        <strain evidence="3">CGMCC 1.12606</strain>
    </source>
</reference>
<keyword evidence="1" id="KW-0812">Transmembrane</keyword>